<accession>A0ABS6E8Z3</accession>
<gene>
    <name evidence="6" type="ORF">KQI42_14560</name>
</gene>
<reference evidence="6 7" key="1">
    <citation type="submission" date="2021-06" db="EMBL/GenBank/DDBJ databases">
        <authorList>
            <person name="Sun Q."/>
            <person name="Li D."/>
        </authorList>
    </citation>
    <scope>NUCLEOTIDE SEQUENCE [LARGE SCALE GENOMIC DNA]</scope>
    <source>
        <strain evidence="6 7">MSJ-40</strain>
    </source>
</reference>
<dbReference type="CDD" id="cd00130">
    <property type="entry name" value="PAS"/>
    <property type="match status" value="1"/>
</dbReference>
<dbReference type="InterPro" id="IPR003593">
    <property type="entry name" value="AAA+_ATPase"/>
</dbReference>
<evidence type="ECO:0000313" key="7">
    <source>
        <dbReference type="Proteomes" id="UP000749471"/>
    </source>
</evidence>
<dbReference type="InterPro" id="IPR013767">
    <property type="entry name" value="PAS_fold"/>
</dbReference>
<keyword evidence="1" id="KW-0547">Nucleotide-binding</keyword>
<dbReference type="PROSITE" id="PS50045">
    <property type="entry name" value="SIGMA54_INTERACT_4"/>
    <property type="match status" value="1"/>
</dbReference>
<dbReference type="PROSITE" id="PS00675">
    <property type="entry name" value="SIGMA54_INTERACT_1"/>
    <property type="match status" value="1"/>
</dbReference>
<keyword evidence="7" id="KW-1185">Reference proteome</keyword>
<feature type="domain" description="PAS" evidence="5">
    <location>
        <begin position="152"/>
        <end position="223"/>
    </location>
</feature>
<dbReference type="InterPro" id="IPR058031">
    <property type="entry name" value="AAA_lid_NorR"/>
</dbReference>
<dbReference type="Pfam" id="PF00989">
    <property type="entry name" value="PAS"/>
    <property type="match status" value="1"/>
</dbReference>
<dbReference type="Proteomes" id="UP000749471">
    <property type="component" value="Unassembled WGS sequence"/>
</dbReference>
<dbReference type="Pfam" id="PF25601">
    <property type="entry name" value="AAA_lid_14"/>
    <property type="match status" value="1"/>
</dbReference>
<dbReference type="PANTHER" id="PTHR32071">
    <property type="entry name" value="TRANSCRIPTIONAL REGULATORY PROTEIN"/>
    <property type="match status" value="1"/>
</dbReference>
<evidence type="ECO:0000259" key="5">
    <source>
        <dbReference type="PROSITE" id="PS50112"/>
    </source>
</evidence>
<dbReference type="Pfam" id="PF00158">
    <property type="entry name" value="Sigma54_activat"/>
    <property type="match status" value="1"/>
</dbReference>
<dbReference type="InterPro" id="IPR000014">
    <property type="entry name" value="PAS"/>
</dbReference>
<dbReference type="SMART" id="SM00091">
    <property type="entry name" value="PAS"/>
    <property type="match status" value="1"/>
</dbReference>
<sequence length="588" mass="67066">MSLFRIQSSVQEVAEAIAAVLNVDVTIIDEDMYRVAATGKYKDSIGKRLPNSCSFEVVAKTKKPEIIDKPNVSKQCISCSLKGNCAEMATLGYPILNKKKLLGVIGLIAFNNEQKEKIQEKRECLLVFLSKLGDLLAGNVNYNETIRDITIQNEETRMIIDGLDKGIICTDKDGKIKFVNSKIEKYLEIDKEKLINNNIDNILPHLREDQKETLSIEKKIRIGNKKKSFIIRNIPVVLEGNKVSSILEVHKTFDMVRSAYKLIEGERRIAFKDIIGNSPKILEVKSIASNIASSESTILLRGESGTGKELFARAIHYESDRKKAPFIAINCASIPDNLLESELFGYEGGSFTGAKKEGQMGKFELANGGTLFLDEIGDLPIHLQPKLLRALQEQAFMRVGGKELININFRLIAATNRNLEEMVSNGEFREDLYYRLNVIPINIPPLRERQGDIDLLSQNLLRKNCIKLEKEEKFYSRELEEAFHRYPWPGNIRELENTVEYLVNIVKEKEIPFSALPLNIKDYLYSLNSGDWIDKKTLKEFMDDYEKRILENYLKEYGSTTKDKEIIAELLDINLSTLYRKLTKYNLQ</sequence>
<feature type="domain" description="Sigma-54 factor interaction" evidence="4">
    <location>
        <begin position="274"/>
        <end position="504"/>
    </location>
</feature>
<keyword evidence="3" id="KW-0238">DNA-binding</keyword>
<dbReference type="PROSITE" id="PS00676">
    <property type="entry name" value="SIGMA54_INTERACT_2"/>
    <property type="match status" value="1"/>
</dbReference>
<dbReference type="EMBL" id="JAHLPM010000013">
    <property type="protein sequence ID" value="MBU5439242.1"/>
    <property type="molecule type" value="Genomic_DNA"/>
</dbReference>
<evidence type="ECO:0000256" key="3">
    <source>
        <dbReference type="ARBA" id="ARBA00023125"/>
    </source>
</evidence>
<dbReference type="PROSITE" id="PS50112">
    <property type="entry name" value="PAS"/>
    <property type="match status" value="1"/>
</dbReference>
<comment type="caution">
    <text evidence="6">The sequence shown here is derived from an EMBL/GenBank/DDBJ whole genome shotgun (WGS) entry which is preliminary data.</text>
</comment>
<evidence type="ECO:0000259" key="4">
    <source>
        <dbReference type="PROSITE" id="PS50045"/>
    </source>
</evidence>
<evidence type="ECO:0000256" key="2">
    <source>
        <dbReference type="ARBA" id="ARBA00022840"/>
    </source>
</evidence>
<dbReference type="PROSITE" id="PS00688">
    <property type="entry name" value="SIGMA54_INTERACT_3"/>
    <property type="match status" value="1"/>
</dbReference>
<proteinExistence type="predicted"/>
<keyword evidence="2" id="KW-0067">ATP-binding</keyword>
<name>A0ABS6E8Z3_9FIRM</name>
<dbReference type="InterPro" id="IPR025944">
    <property type="entry name" value="Sigma_54_int_dom_CS"/>
</dbReference>
<dbReference type="InterPro" id="IPR002078">
    <property type="entry name" value="Sigma_54_int"/>
</dbReference>
<dbReference type="InterPro" id="IPR025943">
    <property type="entry name" value="Sigma_54_int_dom_ATP-bd_2"/>
</dbReference>
<dbReference type="CDD" id="cd00009">
    <property type="entry name" value="AAA"/>
    <property type="match status" value="1"/>
</dbReference>
<organism evidence="6 7">
    <name type="scientific">Tissierella simiarum</name>
    <dbReference type="NCBI Taxonomy" id="2841534"/>
    <lineage>
        <taxon>Bacteria</taxon>
        <taxon>Bacillati</taxon>
        <taxon>Bacillota</taxon>
        <taxon>Tissierellia</taxon>
        <taxon>Tissierellales</taxon>
        <taxon>Tissierellaceae</taxon>
        <taxon>Tissierella</taxon>
    </lineage>
</organism>
<evidence type="ECO:0000313" key="6">
    <source>
        <dbReference type="EMBL" id="MBU5439242.1"/>
    </source>
</evidence>
<dbReference type="SMART" id="SM00382">
    <property type="entry name" value="AAA"/>
    <property type="match status" value="1"/>
</dbReference>
<dbReference type="PANTHER" id="PTHR32071:SF57">
    <property type="entry name" value="C4-DICARBOXYLATE TRANSPORT TRANSCRIPTIONAL REGULATORY PROTEIN DCTD"/>
    <property type="match status" value="1"/>
</dbReference>
<dbReference type="InterPro" id="IPR025662">
    <property type="entry name" value="Sigma_54_int_dom_ATP-bd_1"/>
</dbReference>
<protein>
    <submittedName>
        <fullName evidence="6">Sigma 54-interacting transcriptional regulator</fullName>
    </submittedName>
</protein>
<dbReference type="RefSeq" id="WP_216520951.1">
    <property type="nucleotide sequence ID" value="NZ_JAHLPM010000013.1"/>
</dbReference>
<evidence type="ECO:0000256" key="1">
    <source>
        <dbReference type="ARBA" id="ARBA00022741"/>
    </source>
</evidence>